<gene>
    <name evidence="6" type="ORF">F8388_010965</name>
    <name evidence="7" type="ORF">G4B88_020828</name>
</gene>
<accession>A0A7J6EE35</accession>
<dbReference type="Proteomes" id="UP000525078">
    <property type="component" value="Unassembled WGS sequence"/>
</dbReference>
<keyword evidence="9" id="KW-1185">Reference proteome</keyword>
<dbReference type="Proteomes" id="UP000583929">
    <property type="component" value="Unassembled WGS sequence"/>
</dbReference>
<dbReference type="Gene3D" id="3.40.50.2300">
    <property type="match status" value="1"/>
</dbReference>
<evidence type="ECO:0000256" key="2">
    <source>
        <dbReference type="ARBA" id="ARBA00023015"/>
    </source>
</evidence>
<dbReference type="EMBL" id="JAATIP010000249">
    <property type="protein sequence ID" value="KAF4356743.1"/>
    <property type="molecule type" value="Genomic_DNA"/>
</dbReference>
<evidence type="ECO:0000256" key="1">
    <source>
        <dbReference type="ARBA" id="ARBA00023012"/>
    </source>
</evidence>
<evidence type="ECO:0000256" key="3">
    <source>
        <dbReference type="ARBA" id="ARBA00023163"/>
    </source>
</evidence>
<dbReference type="InterPro" id="IPR011006">
    <property type="entry name" value="CheY-like_superfamily"/>
</dbReference>
<evidence type="ECO:0000313" key="7">
    <source>
        <dbReference type="EMBL" id="KAF4396191.1"/>
    </source>
</evidence>
<reference evidence="8 9" key="1">
    <citation type="journal article" date="2020" name="bioRxiv">
        <title>Sequence and annotation of 42 cannabis genomes reveals extensive copy number variation in cannabinoid synthesis and pathogen resistance genes.</title>
        <authorList>
            <person name="Mckernan K.J."/>
            <person name="Helbert Y."/>
            <person name="Kane L.T."/>
            <person name="Ebling H."/>
            <person name="Zhang L."/>
            <person name="Liu B."/>
            <person name="Eaton Z."/>
            <person name="Mclaughlin S."/>
            <person name="Kingan S."/>
            <person name="Baybayan P."/>
            <person name="Concepcion G."/>
            <person name="Jordan M."/>
            <person name="Riva A."/>
            <person name="Barbazuk W."/>
            <person name="Harkins T."/>
        </authorList>
    </citation>
    <scope>NUCLEOTIDE SEQUENCE [LARGE SCALE GENOMIC DNA]</scope>
    <source>
        <strain evidence="8 9">cv. Jamaican Lion 4</strain>
        <strain evidence="7">Father</strain>
        <strain evidence="6">Mother</strain>
        <tissue evidence="6">Leaf</tissue>
    </source>
</reference>
<dbReference type="GO" id="GO:0009736">
    <property type="term" value="P:cytokinin-activated signaling pathway"/>
    <property type="evidence" value="ECO:0007669"/>
    <property type="project" value="InterPro"/>
</dbReference>
<keyword evidence="2" id="KW-0805">Transcription regulation</keyword>
<dbReference type="PANTHER" id="PTHR43874:SF87">
    <property type="entry name" value="HTH MYB-TYPE DOMAIN-CONTAINING PROTEIN"/>
    <property type="match status" value="1"/>
</dbReference>
<keyword evidence="1" id="KW-0902">Two-component regulatory system</keyword>
<dbReference type="GO" id="GO:0000160">
    <property type="term" value="P:phosphorelay signal transduction system"/>
    <property type="evidence" value="ECO:0007669"/>
    <property type="project" value="UniProtKB-KW"/>
</dbReference>
<evidence type="ECO:0000313" key="8">
    <source>
        <dbReference type="Proteomes" id="UP000525078"/>
    </source>
</evidence>
<evidence type="ECO:0000313" key="9">
    <source>
        <dbReference type="Proteomes" id="UP000583929"/>
    </source>
</evidence>
<protein>
    <recommendedName>
        <fullName evidence="5">Response regulatory domain-containing protein</fullName>
    </recommendedName>
</protein>
<dbReference type="PANTHER" id="PTHR43874">
    <property type="entry name" value="TWO-COMPONENT RESPONSE REGULATOR"/>
    <property type="match status" value="1"/>
</dbReference>
<dbReference type="InterPro" id="IPR045279">
    <property type="entry name" value="ARR-like"/>
</dbReference>
<keyword evidence="3" id="KW-0804">Transcription</keyword>
<organism evidence="6 8">
    <name type="scientific">Cannabis sativa</name>
    <name type="common">Hemp</name>
    <name type="synonym">Marijuana</name>
    <dbReference type="NCBI Taxonomy" id="3483"/>
    <lineage>
        <taxon>Eukaryota</taxon>
        <taxon>Viridiplantae</taxon>
        <taxon>Streptophyta</taxon>
        <taxon>Embryophyta</taxon>
        <taxon>Tracheophyta</taxon>
        <taxon>Spermatophyta</taxon>
        <taxon>Magnoliopsida</taxon>
        <taxon>eudicotyledons</taxon>
        <taxon>Gunneridae</taxon>
        <taxon>Pentapetalae</taxon>
        <taxon>rosids</taxon>
        <taxon>fabids</taxon>
        <taxon>Rosales</taxon>
        <taxon>Cannabaceae</taxon>
        <taxon>Cannabis</taxon>
    </lineage>
</organism>
<dbReference type="EMBL" id="JAATIQ010000037">
    <property type="protein sequence ID" value="KAF4396191.1"/>
    <property type="molecule type" value="Genomic_DNA"/>
</dbReference>
<sequence length="104" mass="11552">MNHSVSKHVPSFAKGLQILVVDDDRDTLSIITAMLELCSYKERKYSIIITSTGEVSEALSMIKEQKSKFKLVMASIDIPEMNPYSFLKASLQCGIGVICKNIIP</sequence>
<comment type="caution">
    <text evidence="6">The sequence shown here is derived from an EMBL/GenBank/DDBJ whole genome shotgun (WGS) entry which is preliminary data.</text>
</comment>
<feature type="domain" description="Response regulatory" evidence="5">
    <location>
        <begin position="17"/>
        <end position="104"/>
    </location>
</feature>
<name>A0A7J6EE35_CANSA</name>
<proteinExistence type="predicted"/>
<dbReference type="AlphaFoldDB" id="A0A7J6EE35"/>
<comment type="caution">
    <text evidence="4">Lacks conserved residue(s) required for the propagation of feature annotation.</text>
</comment>
<evidence type="ECO:0000259" key="5">
    <source>
        <dbReference type="PROSITE" id="PS50110"/>
    </source>
</evidence>
<dbReference type="PROSITE" id="PS50110">
    <property type="entry name" value="RESPONSE_REGULATORY"/>
    <property type="match status" value="1"/>
</dbReference>
<evidence type="ECO:0000313" key="6">
    <source>
        <dbReference type="EMBL" id="KAF4356743.1"/>
    </source>
</evidence>
<dbReference type="InterPro" id="IPR001789">
    <property type="entry name" value="Sig_transdc_resp-reg_receiver"/>
</dbReference>
<dbReference type="SUPFAM" id="SSF52172">
    <property type="entry name" value="CheY-like"/>
    <property type="match status" value="1"/>
</dbReference>
<evidence type="ECO:0000256" key="4">
    <source>
        <dbReference type="PROSITE-ProRule" id="PRU00169"/>
    </source>
</evidence>